<name>A0ABQ5J704_9ASTR</name>
<organism evidence="1 2">
    <name type="scientific">Tanacetum coccineum</name>
    <dbReference type="NCBI Taxonomy" id="301880"/>
    <lineage>
        <taxon>Eukaryota</taxon>
        <taxon>Viridiplantae</taxon>
        <taxon>Streptophyta</taxon>
        <taxon>Embryophyta</taxon>
        <taxon>Tracheophyta</taxon>
        <taxon>Spermatophyta</taxon>
        <taxon>Magnoliopsida</taxon>
        <taxon>eudicotyledons</taxon>
        <taxon>Gunneridae</taxon>
        <taxon>Pentapetalae</taxon>
        <taxon>asterids</taxon>
        <taxon>campanulids</taxon>
        <taxon>Asterales</taxon>
        <taxon>Asteraceae</taxon>
        <taxon>Asteroideae</taxon>
        <taxon>Anthemideae</taxon>
        <taxon>Anthemidinae</taxon>
        <taxon>Tanacetum</taxon>
    </lineage>
</organism>
<keyword evidence="2" id="KW-1185">Reference proteome</keyword>
<evidence type="ECO:0000313" key="2">
    <source>
        <dbReference type="Proteomes" id="UP001151760"/>
    </source>
</evidence>
<dbReference type="EMBL" id="BQNB010021618">
    <property type="protein sequence ID" value="GJU08295.1"/>
    <property type="molecule type" value="Genomic_DNA"/>
</dbReference>
<dbReference type="Proteomes" id="UP001151760">
    <property type="component" value="Unassembled WGS sequence"/>
</dbReference>
<comment type="caution">
    <text evidence="1">The sequence shown here is derived from an EMBL/GenBank/DDBJ whole genome shotgun (WGS) entry which is preliminary data.</text>
</comment>
<gene>
    <name evidence="1" type="ORF">Tco_1124725</name>
</gene>
<proteinExistence type="predicted"/>
<sequence length="234" mass="27085">MPYLKTLKKSRPFPDFEEYVVSTSVYTPYIILWSNIKKSALSANTPYPRTSIHRIEGAQYAIPKKSNTPNQRSSIRRIQEVRYAVSDSAQENSRIFYSWSLRQTTLIRRIEFQYAEPTESCKFPIKVLYYSKVLGWFHVEDCLNLLSVFPNSHDVDDVYHELTLFDSESTFSCVQLHVDPSKVNADLSSKLLVYRCLIGVAYWLRPRLCSASFLEMSVMSEGFQAKTLRLFASS</sequence>
<evidence type="ECO:0000313" key="1">
    <source>
        <dbReference type="EMBL" id="GJU08295.1"/>
    </source>
</evidence>
<reference evidence="1" key="1">
    <citation type="journal article" date="2022" name="Int. J. Mol. Sci.">
        <title>Draft Genome of Tanacetum Coccineum: Genomic Comparison of Closely Related Tanacetum-Family Plants.</title>
        <authorList>
            <person name="Yamashiro T."/>
            <person name="Shiraishi A."/>
            <person name="Nakayama K."/>
            <person name="Satake H."/>
        </authorList>
    </citation>
    <scope>NUCLEOTIDE SEQUENCE</scope>
</reference>
<protein>
    <submittedName>
        <fullName evidence="1">Uncharacterized protein</fullName>
    </submittedName>
</protein>
<accession>A0ABQ5J704</accession>
<reference evidence="1" key="2">
    <citation type="submission" date="2022-01" db="EMBL/GenBank/DDBJ databases">
        <authorList>
            <person name="Yamashiro T."/>
            <person name="Shiraishi A."/>
            <person name="Satake H."/>
            <person name="Nakayama K."/>
        </authorList>
    </citation>
    <scope>NUCLEOTIDE SEQUENCE</scope>
</reference>